<accession>A0A4Q0SK71</accession>
<dbReference type="InterPro" id="IPR013762">
    <property type="entry name" value="Integrase-like_cat_sf"/>
</dbReference>
<feature type="domain" description="DUF6538" evidence="2">
    <location>
        <begin position="13"/>
        <end position="65"/>
    </location>
</feature>
<evidence type="ECO:0000259" key="2">
    <source>
        <dbReference type="Pfam" id="PF20172"/>
    </source>
</evidence>
<dbReference type="InterPro" id="IPR046668">
    <property type="entry name" value="DUF6538"/>
</dbReference>
<name>A0A4Q0SK71_9BRAD</name>
<dbReference type="InterPro" id="IPR011010">
    <property type="entry name" value="DNA_brk_join_enz"/>
</dbReference>
<protein>
    <recommendedName>
        <fullName evidence="2">DUF6538 domain-containing protein</fullName>
    </recommendedName>
</protein>
<dbReference type="Gene3D" id="1.10.443.10">
    <property type="entry name" value="Intergrase catalytic core"/>
    <property type="match status" value="1"/>
</dbReference>
<dbReference type="Proteomes" id="UP000289546">
    <property type="component" value="Unassembled WGS sequence"/>
</dbReference>
<proteinExistence type="predicted"/>
<dbReference type="GO" id="GO:0003677">
    <property type="term" value="F:DNA binding"/>
    <property type="evidence" value="ECO:0007669"/>
    <property type="project" value="InterPro"/>
</dbReference>
<keyword evidence="1" id="KW-0233">DNA recombination</keyword>
<evidence type="ECO:0000313" key="3">
    <source>
        <dbReference type="EMBL" id="RXH38441.1"/>
    </source>
</evidence>
<dbReference type="SUPFAM" id="SSF56349">
    <property type="entry name" value="DNA breaking-rejoining enzymes"/>
    <property type="match status" value="1"/>
</dbReference>
<organism evidence="3 4">
    <name type="scientific">Bradyrhizobium nanningense</name>
    <dbReference type="NCBI Taxonomy" id="1325118"/>
    <lineage>
        <taxon>Bacteria</taxon>
        <taxon>Pseudomonadati</taxon>
        <taxon>Pseudomonadota</taxon>
        <taxon>Alphaproteobacteria</taxon>
        <taxon>Hyphomicrobiales</taxon>
        <taxon>Nitrobacteraceae</taxon>
        <taxon>Bradyrhizobium</taxon>
    </lineage>
</organism>
<gene>
    <name evidence="3" type="ORF">XH99_01505</name>
</gene>
<dbReference type="Pfam" id="PF20172">
    <property type="entry name" value="DUF6538"/>
    <property type="match status" value="1"/>
</dbReference>
<dbReference type="AlphaFoldDB" id="A0A4Q0SK71"/>
<dbReference type="GO" id="GO:0006310">
    <property type="term" value="P:DNA recombination"/>
    <property type="evidence" value="ECO:0007669"/>
    <property type="project" value="UniProtKB-KW"/>
</dbReference>
<dbReference type="GO" id="GO:0015074">
    <property type="term" value="P:DNA integration"/>
    <property type="evidence" value="ECO:0007669"/>
    <property type="project" value="InterPro"/>
</dbReference>
<sequence>MVHSESELPMPTYLRRRGHTWFFRWKFPRSLAHIGFSGELIRSLKTTDFRVARRRALNLVLRLEAMTTFEKLPSRAELEGLVRGWIDDCIWRHEVRLATTGIEYLDRPEIERMGEEDARELDGLFRRLADRFADREKAAIGRSLAGDAPMDRYRPIVESAASEIGVSVDPRTVAGRLYERGILRGYATLCDELRETVVPIPREPAPPANKKPAEGVSFDFSSFWDDFEKHKLALQEWKPDTAANARGSINLFNKINPGATVSRLLSEPIATNFKTAMMQLPRHYARGKHASKPIDQLIAIGEKLRPADRMQKGTVNKHVANLKEYWDYLVSQKKVPADLQNPFGGLHIPKAKGKRARDERYNWPKSLERQLFESPLYTGCASIHRRAKKGEEIHRDALFWMPLLARTMGTRESEICDAFVGSVKTENAEEGAIHYLEIVDGKDSGSTRDVPFADIVLNMGFMEQRVIGRDPDEPLFPELIPQGPGLRRSAAFSDRFAYYRRAIKVYRPRIDYHSFRGNVETDLKNAGSAFSTAWIDELIGHESKFRRSEGERYTKAILLPILRRLVNSISISVDLSHLRYSGRRGVPASDRDRALGRFKALAEREMDKKRSQ</sequence>
<evidence type="ECO:0000313" key="4">
    <source>
        <dbReference type="Proteomes" id="UP000289546"/>
    </source>
</evidence>
<dbReference type="EMBL" id="LBJQ01000005">
    <property type="protein sequence ID" value="RXH38441.1"/>
    <property type="molecule type" value="Genomic_DNA"/>
</dbReference>
<reference evidence="3 4" key="1">
    <citation type="submission" date="2015-04" db="EMBL/GenBank/DDBJ databases">
        <title>Comparative genomics of rhizobia nodulating Arachis hypogaea in China.</title>
        <authorList>
            <person name="Li Y."/>
        </authorList>
    </citation>
    <scope>NUCLEOTIDE SEQUENCE [LARGE SCALE GENOMIC DNA]</scope>
    <source>
        <strain evidence="3 4">CCBAU 51757</strain>
    </source>
</reference>
<evidence type="ECO:0000256" key="1">
    <source>
        <dbReference type="ARBA" id="ARBA00023172"/>
    </source>
</evidence>
<comment type="caution">
    <text evidence="3">The sequence shown here is derived from an EMBL/GenBank/DDBJ whole genome shotgun (WGS) entry which is preliminary data.</text>
</comment>
<keyword evidence="4" id="KW-1185">Reference proteome</keyword>